<dbReference type="AlphaFoldDB" id="A0A0D3JLD1"/>
<protein>
    <submittedName>
        <fullName evidence="2">Uncharacterized protein</fullName>
    </submittedName>
</protein>
<proteinExistence type="predicted"/>
<name>A0A0D3JLD1_EMIH1</name>
<reference evidence="3" key="1">
    <citation type="journal article" date="2013" name="Nature">
        <title>Pan genome of the phytoplankton Emiliania underpins its global distribution.</title>
        <authorList>
            <person name="Read B.A."/>
            <person name="Kegel J."/>
            <person name="Klute M.J."/>
            <person name="Kuo A."/>
            <person name="Lefebvre S.C."/>
            <person name="Maumus F."/>
            <person name="Mayer C."/>
            <person name="Miller J."/>
            <person name="Monier A."/>
            <person name="Salamov A."/>
            <person name="Young J."/>
            <person name="Aguilar M."/>
            <person name="Claverie J.M."/>
            <person name="Frickenhaus S."/>
            <person name="Gonzalez K."/>
            <person name="Herman E.K."/>
            <person name="Lin Y.C."/>
            <person name="Napier J."/>
            <person name="Ogata H."/>
            <person name="Sarno A.F."/>
            <person name="Shmutz J."/>
            <person name="Schroeder D."/>
            <person name="de Vargas C."/>
            <person name="Verret F."/>
            <person name="von Dassow P."/>
            <person name="Valentin K."/>
            <person name="Van de Peer Y."/>
            <person name="Wheeler G."/>
            <person name="Dacks J.B."/>
            <person name="Delwiche C.F."/>
            <person name="Dyhrman S.T."/>
            <person name="Glockner G."/>
            <person name="John U."/>
            <person name="Richards T."/>
            <person name="Worden A.Z."/>
            <person name="Zhang X."/>
            <person name="Grigoriev I.V."/>
            <person name="Allen A.E."/>
            <person name="Bidle K."/>
            <person name="Borodovsky M."/>
            <person name="Bowler C."/>
            <person name="Brownlee C."/>
            <person name="Cock J.M."/>
            <person name="Elias M."/>
            <person name="Gladyshev V.N."/>
            <person name="Groth M."/>
            <person name="Guda C."/>
            <person name="Hadaegh A."/>
            <person name="Iglesias-Rodriguez M.D."/>
            <person name="Jenkins J."/>
            <person name="Jones B.M."/>
            <person name="Lawson T."/>
            <person name="Leese F."/>
            <person name="Lindquist E."/>
            <person name="Lobanov A."/>
            <person name="Lomsadze A."/>
            <person name="Malik S.B."/>
            <person name="Marsh M.E."/>
            <person name="Mackinder L."/>
            <person name="Mock T."/>
            <person name="Mueller-Roeber B."/>
            <person name="Pagarete A."/>
            <person name="Parker M."/>
            <person name="Probert I."/>
            <person name="Quesneville H."/>
            <person name="Raines C."/>
            <person name="Rensing S.A."/>
            <person name="Riano-Pachon D.M."/>
            <person name="Richier S."/>
            <person name="Rokitta S."/>
            <person name="Shiraiwa Y."/>
            <person name="Soanes D.M."/>
            <person name="van der Giezen M."/>
            <person name="Wahlund T.M."/>
            <person name="Williams B."/>
            <person name="Wilson W."/>
            <person name="Wolfe G."/>
            <person name="Wurch L.L."/>
        </authorList>
    </citation>
    <scope>NUCLEOTIDE SEQUENCE</scope>
</reference>
<dbReference type="HOGENOM" id="CLU_1392478_0_0_1"/>
<keyword evidence="1" id="KW-0812">Transmembrane</keyword>
<sequence>MAPLGRRAAEEKGVSPCDRQVVAHTTELATQARLRGLPRHEYFFEVALVVEEESEAAVLQELLLRSLLFAGSLVVRRQLRGFLAADLLPEQRTLPPLLLLAALYALPLPLVLSLALPLPLVLGLALLLYLPVATDAARHTATASWGAAWLPRSVLLVLAASPPLLLIIDDFGGGGMRQAWDAEAGSLRHAVEICDE</sequence>
<keyword evidence="1" id="KW-0472">Membrane</keyword>
<feature type="transmembrane region" description="Helical" evidence="1">
    <location>
        <begin position="149"/>
        <end position="168"/>
    </location>
</feature>
<organism evidence="2 3">
    <name type="scientific">Emiliania huxleyi (strain CCMP1516)</name>
    <dbReference type="NCBI Taxonomy" id="280463"/>
    <lineage>
        <taxon>Eukaryota</taxon>
        <taxon>Haptista</taxon>
        <taxon>Haptophyta</taxon>
        <taxon>Prymnesiophyceae</taxon>
        <taxon>Isochrysidales</taxon>
        <taxon>Noelaerhabdaceae</taxon>
        <taxon>Emiliania</taxon>
    </lineage>
</organism>
<evidence type="ECO:0000313" key="2">
    <source>
        <dbReference type="EnsemblProtists" id="EOD24316"/>
    </source>
</evidence>
<keyword evidence="1" id="KW-1133">Transmembrane helix</keyword>
<accession>A0A0D3JLD1</accession>
<dbReference type="PaxDb" id="2903-EOD24316"/>
<dbReference type="GeneID" id="17269857"/>
<dbReference type="EnsemblProtists" id="EOD24316">
    <property type="protein sequence ID" value="EOD24316"/>
    <property type="gene ID" value="EMIHUDRAFT_238662"/>
</dbReference>
<dbReference type="KEGG" id="ehx:EMIHUDRAFT_238662"/>
<reference evidence="2" key="2">
    <citation type="submission" date="2024-10" db="UniProtKB">
        <authorList>
            <consortium name="EnsemblProtists"/>
        </authorList>
    </citation>
    <scope>IDENTIFICATION</scope>
</reference>
<evidence type="ECO:0000313" key="3">
    <source>
        <dbReference type="Proteomes" id="UP000013827"/>
    </source>
</evidence>
<evidence type="ECO:0000256" key="1">
    <source>
        <dbReference type="SAM" id="Phobius"/>
    </source>
</evidence>
<keyword evidence="3" id="KW-1185">Reference proteome</keyword>
<dbReference type="RefSeq" id="XP_005776745.1">
    <property type="nucleotide sequence ID" value="XM_005776688.1"/>
</dbReference>
<feature type="transmembrane region" description="Helical" evidence="1">
    <location>
        <begin position="97"/>
        <end position="129"/>
    </location>
</feature>
<dbReference type="Proteomes" id="UP000013827">
    <property type="component" value="Unassembled WGS sequence"/>
</dbReference>